<dbReference type="SUPFAM" id="SSF46689">
    <property type="entry name" value="Homeodomain-like"/>
    <property type="match status" value="1"/>
</dbReference>
<keyword evidence="3" id="KW-1185">Reference proteome</keyword>
<dbReference type="Pfam" id="PF02954">
    <property type="entry name" value="HTH_8"/>
    <property type="match status" value="1"/>
</dbReference>
<proteinExistence type="predicted"/>
<dbReference type="InterPro" id="IPR000014">
    <property type="entry name" value="PAS"/>
</dbReference>
<gene>
    <name evidence="2" type="ORF">SAMN05444003_2391</name>
</gene>
<dbReference type="RefSeq" id="WP_072901347.1">
    <property type="nucleotide sequence ID" value="NZ_FQXB01000003.1"/>
</dbReference>
<evidence type="ECO:0000259" key="1">
    <source>
        <dbReference type="PROSITE" id="PS50112"/>
    </source>
</evidence>
<name>A0A1M5QZM1_9RHOB</name>
<organism evidence="2 3">
    <name type="scientific">Cognatiyoonia sediminum</name>
    <dbReference type="NCBI Taxonomy" id="1508389"/>
    <lineage>
        <taxon>Bacteria</taxon>
        <taxon>Pseudomonadati</taxon>
        <taxon>Pseudomonadota</taxon>
        <taxon>Alphaproteobacteria</taxon>
        <taxon>Rhodobacterales</taxon>
        <taxon>Paracoccaceae</taxon>
        <taxon>Cognatiyoonia</taxon>
    </lineage>
</organism>
<dbReference type="Gene3D" id="1.10.10.60">
    <property type="entry name" value="Homeodomain-like"/>
    <property type="match status" value="1"/>
</dbReference>
<dbReference type="NCBIfam" id="TIGR02040">
    <property type="entry name" value="PpsR-CrtJ"/>
    <property type="match status" value="1"/>
</dbReference>
<feature type="domain" description="PAS" evidence="1">
    <location>
        <begin position="156"/>
        <end position="228"/>
    </location>
</feature>
<dbReference type="Proteomes" id="UP000184074">
    <property type="component" value="Unassembled WGS sequence"/>
</dbReference>
<dbReference type="OrthoDB" id="5499170at2"/>
<dbReference type="NCBIfam" id="TIGR00229">
    <property type="entry name" value="sensory_box"/>
    <property type="match status" value="1"/>
</dbReference>
<dbReference type="Pfam" id="PF00989">
    <property type="entry name" value="PAS"/>
    <property type="match status" value="1"/>
</dbReference>
<dbReference type="Gene3D" id="3.30.450.20">
    <property type="entry name" value="PAS domain"/>
    <property type="match status" value="3"/>
</dbReference>
<dbReference type="Pfam" id="PF13188">
    <property type="entry name" value="PAS_8"/>
    <property type="match status" value="1"/>
</dbReference>
<dbReference type="GO" id="GO:0006355">
    <property type="term" value="P:regulation of DNA-templated transcription"/>
    <property type="evidence" value="ECO:0007669"/>
    <property type="project" value="InterPro"/>
</dbReference>
<dbReference type="InterPro" id="IPR013767">
    <property type="entry name" value="PAS_fold"/>
</dbReference>
<dbReference type="InterPro" id="IPR035965">
    <property type="entry name" value="PAS-like_dom_sf"/>
</dbReference>
<dbReference type="InterPro" id="IPR011785">
    <property type="entry name" value="Tscrpt_reg_PpsR-CrtJ"/>
</dbReference>
<sequence>MTSRGTKYWNSGSIPLIAPEILGDIIAQVSDVGIVIDETGQVVSVLMNEDTTGYEEIVSLEGRDIREFLTVESIAKFDERLQSFIESDGQVRPVELNHGNEKTRHDIPIRYSLHRVGPDGAILMLGRDLRPIAEMQNQLVQSQIALERDIEAHREYDMRFRVLMENSSECFVFITSHNGRIVDINSAAARSLGSEREALINSTLTDHLQIKNSDELIENLASQAVTDSSVPVDIIHGATGQKIHIFASMFRVAGQRTILARLDYVGEESSPTDALSVNLHGLYQASPDAMVFVSDEGKILSANESFLDLLGVAHGASIRGTPIADYLLRGSVDLKVMTENVGRSGKMRMYATKVAGPYGSPRGVEVAVSSIEAGSNQVVYAFVMRDANRVDVSRVQAPVADESLESVVELVGSATLKEIVAETTNVIEKMCIETAVELTMNNRVAAAEMLGLSRQSLYVKLRKFDLLSRK</sequence>
<dbReference type="PRINTS" id="PR01590">
    <property type="entry name" value="HTHFIS"/>
</dbReference>
<dbReference type="InterPro" id="IPR002197">
    <property type="entry name" value="HTH_Fis"/>
</dbReference>
<dbReference type="STRING" id="1508389.SAMN05444003_2391"/>
<dbReference type="InterPro" id="IPR009057">
    <property type="entry name" value="Homeodomain-like_sf"/>
</dbReference>
<evidence type="ECO:0000313" key="2">
    <source>
        <dbReference type="EMBL" id="SHH18993.1"/>
    </source>
</evidence>
<dbReference type="SUPFAM" id="SSF55785">
    <property type="entry name" value="PYP-like sensor domain (PAS domain)"/>
    <property type="match status" value="2"/>
</dbReference>
<reference evidence="2 3" key="1">
    <citation type="submission" date="2016-11" db="EMBL/GenBank/DDBJ databases">
        <authorList>
            <person name="Jaros S."/>
            <person name="Januszkiewicz K."/>
            <person name="Wedrychowicz H."/>
        </authorList>
    </citation>
    <scope>NUCLEOTIDE SEQUENCE [LARGE SCALE GENOMIC DNA]</scope>
    <source>
        <strain evidence="2 3">DSM 28715</strain>
    </source>
</reference>
<dbReference type="PROSITE" id="PS50112">
    <property type="entry name" value="PAS"/>
    <property type="match status" value="1"/>
</dbReference>
<dbReference type="GO" id="GO:0043565">
    <property type="term" value="F:sequence-specific DNA binding"/>
    <property type="evidence" value="ECO:0007669"/>
    <property type="project" value="InterPro"/>
</dbReference>
<protein>
    <submittedName>
        <fullName evidence="2">Transcriptional regulator PpsR</fullName>
    </submittedName>
</protein>
<dbReference type="CDD" id="cd00130">
    <property type="entry name" value="PAS"/>
    <property type="match status" value="2"/>
</dbReference>
<dbReference type="Gene3D" id="1.20.5.430">
    <property type="match status" value="1"/>
</dbReference>
<dbReference type="SMART" id="SM00091">
    <property type="entry name" value="PAS"/>
    <property type="match status" value="2"/>
</dbReference>
<dbReference type="EMBL" id="FQXB01000003">
    <property type="protein sequence ID" value="SHH18993.1"/>
    <property type="molecule type" value="Genomic_DNA"/>
</dbReference>
<dbReference type="AlphaFoldDB" id="A0A1M5QZM1"/>
<evidence type="ECO:0000313" key="3">
    <source>
        <dbReference type="Proteomes" id="UP000184074"/>
    </source>
</evidence>
<accession>A0A1M5QZM1</accession>